<name>A0A0C3C914_PILCF</name>
<protein>
    <submittedName>
        <fullName evidence="1">Uncharacterized protein</fullName>
    </submittedName>
</protein>
<reference evidence="1 2" key="1">
    <citation type="submission" date="2014-04" db="EMBL/GenBank/DDBJ databases">
        <authorList>
            <consortium name="DOE Joint Genome Institute"/>
            <person name="Kuo A."/>
            <person name="Tarkka M."/>
            <person name="Buscot F."/>
            <person name="Kohler A."/>
            <person name="Nagy L.G."/>
            <person name="Floudas D."/>
            <person name="Copeland A."/>
            <person name="Barry K.W."/>
            <person name="Cichocki N."/>
            <person name="Veneault-Fourrey C."/>
            <person name="LaButti K."/>
            <person name="Lindquist E.A."/>
            <person name="Lipzen A."/>
            <person name="Lundell T."/>
            <person name="Morin E."/>
            <person name="Murat C."/>
            <person name="Sun H."/>
            <person name="Tunlid A."/>
            <person name="Henrissat B."/>
            <person name="Grigoriev I.V."/>
            <person name="Hibbett D.S."/>
            <person name="Martin F."/>
            <person name="Nordberg H.P."/>
            <person name="Cantor M.N."/>
            <person name="Hua S.X."/>
        </authorList>
    </citation>
    <scope>NUCLEOTIDE SEQUENCE [LARGE SCALE GENOMIC DNA]</scope>
    <source>
        <strain evidence="1 2">F 1598</strain>
    </source>
</reference>
<proteinExistence type="predicted"/>
<dbReference type="InParanoid" id="A0A0C3C914"/>
<evidence type="ECO:0000313" key="2">
    <source>
        <dbReference type="Proteomes" id="UP000054166"/>
    </source>
</evidence>
<dbReference type="OrthoDB" id="58379at2759"/>
<dbReference type="EMBL" id="KN832983">
    <property type="protein sequence ID" value="KIM86167.1"/>
    <property type="molecule type" value="Genomic_DNA"/>
</dbReference>
<keyword evidence="2" id="KW-1185">Reference proteome</keyword>
<sequence length="156" mass="17854">MVPTNPNWEGPWHGQVDNAIPSRSLMCAILATLYNLGWTTLHSKDVSKKQLDKDTILFRHQATPVPPWAWFSISFNKGDLLRLIHAPQEMTPAFLSPKSFCSSSYIFNNPDAISEFKCNGYPWFVWDSEAVSIRVLLLSMFYVLEVHGFKLYISLD</sequence>
<dbReference type="PANTHER" id="PTHR38696:SF1">
    <property type="entry name" value="MEDIATOR OF RNA POLYMERASE II TRANSCRIPTION SUBUNIT 13"/>
    <property type="match status" value="1"/>
</dbReference>
<evidence type="ECO:0000313" key="1">
    <source>
        <dbReference type="EMBL" id="KIM86167.1"/>
    </source>
</evidence>
<dbReference type="HOGENOM" id="CLU_1687324_0_0_1"/>
<dbReference type="AlphaFoldDB" id="A0A0C3C914"/>
<dbReference type="Proteomes" id="UP000054166">
    <property type="component" value="Unassembled WGS sequence"/>
</dbReference>
<dbReference type="STRING" id="765440.A0A0C3C914"/>
<dbReference type="PANTHER" id="PTHR38696">
    <property type="entry name" value="MEDIATOR OF RNA POLYMERASE II TRANSCRIPTION SUBUNIT 13"/>
    <property type="match status" value="1"/>
</dbReference>
<organism evidence="1 2">
    <name type="scientific">Piloderma croceum (strain F 1598)</name>
    <dbReference type="NCBI Taxonomy" id="765440"/>
    <lineage>
        <taxon>Eukaryota</taxon>
        <taxon>Fungi</taxon>
        <taxon>Dikarya</taxon>
        <taxon>Basidiomycota</taxon>
        <taxon>Agaricomycotina</taxon>
        <taxon>Agaricomycetes</taxon>
        <taxon>Agaricomycetidae</taxon>
        <taxon>Atheliales</taxon>
        <taxon>Atheliaceae</taxon>
        <taxon>Piloderma</taxon>
    </lineage>
</organism>
<reference evidence="2" key="2">
    <citation type="submission" date="2015-01" db="EMBL/GenBank/DDBJ databases">
        <title>Evolutionary Origins and Diversification of the Mycorrhizal Mutualists.</title>
        <authorList>
            <consortium name="DOE Joint Genome Institute"/>
            <consortium name="Mycorrhizal Genomics Consortium"/>
            <person name="Kohler A."/>
            <person name="Kuo A."/>
            <person name="Nagy L.G."/>
            <person name="Floudas D."/>
            <person name="Copeland A."/>
            <person name="Barry K.W."/>
            <person name="Cichocki N."/>
            <person name="Veneault-Fourrey C."/>
            <person name="LaButti K."/>
            <person name="Lindquist E.A."/>
            <person name="Lipzen A."/>
            <person name="Lundell T."/>
            <person name="Morin E."/>
            <person name="Murat C."/>
            <person name="Riley R."/>
            <person name="Ohm R."/>
            <person name="Sun H."/>
            <person name="Tunlid A."/>
            <person name="Henrissat B."/>
            <person name="Grigoriev I.V."/>
            <person name="Hibbett D.S."/>
            <person name="Martin F."/>
        </authorList>
    </citation>
    <scope>NUCLEOTIDE SEQUENCE [LARGE SCALE GENOMIC DNA]</scope>
    <source>
        <strain evidence="2">F 1598</strain>
    </source>
</reference>
<gene>
    <name evidence="1" type="ORF">PILCRDRAFT_776389</name>
</gene>
<accession>A0A0C3C914</accession>